<dbReference type="InterPro" id="IPR036397">
    <property type="entry name" value="RNaseH_sf"/>
</dbReference>
<evidence type="ECO:0000313" key="2">
    <source>
        <dbReference type="Proteomes" id="UP000053097"/>
    </source>
</evidence>
<gene>
    <name evidence="1" type="ORF">X777_13129</name>
</gene>
<sequence>MEDQKDARVEHCKDLPDLTPCNFWLFPKLKLAIKKKRYDTIQDTQRGSTTVLETIPKTEHSNHFKNNWLVLLPTLY</sequence>
<accession>A0A026WY08</accession>
<dbReference type="AlphaFoldDB" id="A0A026WY08"/>
<name>A0A026WY08_OOCBI</name>
<dbReference type="Proteomes" id="UP000053097">
    <property type="component" value="Unassembled WGS sequence"/>
</dbReference>
<protein>
    <submittedName>
        <fullName evidence="1">Uncharacterized protein</fullName>
    </submittedName>
</protein>
<reference evidence="1 2" key="1">
    <citation type="journal article" date="2014" name="Curr. Biol.">
        <title>The genome of the clonal raider ant Cerapachys biroi.</title>
        <authorList>
            <person name="Oxley P.R."/>
            <person name="Ji L."/>
            <person name="Fetter-Pruneda I."/>
            <person name="McKenzie S.K."/>
            <person name="Li C."/>
            <person name="Hu H."/>
            <person name="Zhang G."/>
            <person name="Kronauer D.J."/>
        </authorList>
    </citation>
    <scope>NUCLEOTIDE SEQUENCE [LARGE SCALE GENOMIC DNA]</scope>
</reference>
<keyword evidence="2" id="KW-1185">Reference proteome</keyword>
<dbReference type="EMBL" id="KK107064">
    <property type="protein sequence ID" value="EZA60927.1"/>
    <property type="molecule type" value="Genomic_DNA"/>
</dbReference>
<proteinExistence type="predicted"/>
<dbReference type="GO" id="GO:0003676">
    <property type="term" value="F:nucleic acid binding"/>
    <property type="evidence" value="ECO:0007669"/>
    <property type="project" value="InterPro"/>
</dbReference>
<evidence type="ECO:0000313" key="1">
    <source>
        <dbReference type="EMBL" id="EZA60927.1"/>
    </source>
</evidence>
<organism evidence="1 2">
    <name type="scientific">Ooceraea biroi</name>
    <name type="common">Clonal raider ant</name>
    <name type="synonym">Cerapachys biroi</name>
    <dbReference type="NCBI Taxonomy" id="2015173"/>
    <lineage>
        <taxon>Eukaryota</taxon>
        <taxon>Metazoa</taxon>
        <taxon>Ecdysozoa</taxon>
        <taxon>Arthropoda</taxon>
        <taxon>Hexapoda</taxon>
        <taxon>Insecta</taxon>
        <taxon>Pterygota</taxon>
        <taxon>Neoptera</taxon>
        <taxon>Endopterygota</taxon>
        <taxon>Hymenoptera</taxon>
        <taxon>Apocrita</taxon>
        <taxon>Aculeata</taxon>
        <taxon>Formicoidea</taxon>
        <taxon>Formicidae</taxon>
        <taxon>Dorylinae</taxon>
        <taxon>Ooceraea</taxon>
    </lineage>
</organism>
<dbReference type="Gene3D" id="3.30.420.10">
    <property type="entry name" value="Ribonuclease H-like superfamily/Ribonuclease H"/>
    <property type="match status" value="1"/>
</dbReference>